<reference evidence="2" key="1">
    <citation type="submission" date="2020-09" db="EMBL/GenBank/DDBJ databases">
        <title>Genome sequence of Vibrio parahaemolyticus isolates.</title>
        <authorList>
            <person name="Hammerl J.A."/>
            <person name="Strauch E."/>
        </authorList>
    </citation>
    <scope>NUCLEOTIDE SEQUENCE</scope>
    <source>
        <strain evidence="2">17-VB00146</strain>
    </source>
</reference>
<evidence type="ECO:0000256" key="1">
    <source>
        <dbReference type="SAM" id="SignalP"/>
    </source>
</evidence>
<keyword evidence="1" id="KW-0732">Signal</keyword>
<dbReference type="RefSeq" id="WP_208894632.1">
    <property type="nucleotide sequence ID" value="NZ_CP066164.1"/>
</dbReference>
<dbReference type="Proteomes" id="UP000726777">
    <property type="component" value="Unassembled WGS sequence"/>
</dbReference>
<proteinExistence type="predicted"/>
<dbReference type="EMBL" id="JACVHL010000029">
    <property type="protein sequence ID" value="MCC3807716.1"/>
    <property type="molecule type" value="Genomic_DNA"/>
</dbReference>
<sequence length="178" mass="20028">MRFQLLSCRFLTVALLSPSALAGFDARDCSIWLCMPFGFPSGCEDAKDAFKDRLKHLKSPLPRIEKCWLNTDSAIPTGDVTQSMDAVQGIAAYIPEHQECQRYEIRYQGSKHQEKVCVESVTIPPQAIKDKVCTKHESGESPEGCTRTINYTDFLMNGEPYQDTYYFDNEGNAIDVAN</sequence>
<comment type="caution">
    <text evidence="2">The sequence shown here is derived from an EMBL/GenBank/DDBJ whole genome shotgun (WGS) entry which is preliminary data.</text>
</comment>
<feature type="signal peptide" evidence="1">
    <location>
        <begin position="1"/>
        <end position="22"/>
    </location>
</feature>
<organism evidence="2 3">
    <name type="scientific">Vibrio parahaemolyticus</name>
    <dbReference type="NCBI Taxonomy" id="670"/>
    <lineage>
        <taxon>Bacteria</taxon>
        <taxon>Pseudomonadati</taxon>
        <taxon>Pseudomonadota</taxon>
        <taxon>Gammaproteobacteria</taxon>
        <taxon>Vibrionales</taxon>
        <taxon>Vibrionaceae</taxon>
        <taxon>Vibrio</taxon>
    </lineage>
</organism>
<evidence type="ECO:0000313" key="3">
    <source>
        <dbReference type="Proteomes" id="UP000726777"/>
    </source>
</evidence>
<name>A0A9Q3YJR5_VIBPH</name>
<protein>
    <submittedName>
        <fullName evidence="2">Conjugal transfer protein TraL</fullName>
    </submittedName>
</protein>
<evidence type="ECO:0000313" key="2">
    <source>
        <dbReference type="EMBL" id="MCC3807716.1"/>
    </source>
</evidence>
<dbReference type="AlphaFoldDB" id="A0A9Q3YJR5"/>
<accession>A0A9Q3YJR5</accession>
<gene>
    <name evidence="2" type="ORF">IB292_22095</name>
</gene>
<feature type="chain" id="PRO_5040410645" evidence="1">
    <location>
        <begin position="23"/>
        <end position="178"/>
    </location>
</feature>